<evidence type="ECO:0000313" key="1">
    <source>
        <dbReference type="EMBL" id="WRP15220.1"/>
    </source>
</evidence>
<name>A0ABZ1BQY2_9FIRM</name>
<protein>
    <recommendedName>
        <fullName evidence="3">Zinc-ribbon domain-containing protein</fullName>
    </recommendedName>
</protein>
<evidence type="ECO:0000313" key="2">
    <source>
        <dbReference type="Proteomes" id="UP001333102"/>
    </source>
</evidence>
<proteinExistence type="predicted"/>
<organism evidence="1 2">
    <name type="scientific">Geochorda subterranea</name>
    <dbReference type="NCBI Taxonomy" id="3109564"/>
    <lineage>
        <taxon>Bacteria</taxon>
        <taxon>Bacillati</taxon>
        <taxon>Bacillota</taxon>
        <taxon>Limnochordia</taxon>
        <taxon>Limnochordales</taxon>
        <taxon>Geochordaceae</taxon>
        <taxon>Geochorda</taxon>
    </lineage>
</organism>
<sequence length="47" mass="5228">MVCRDCGTHNYSGSLYCKKCGADLNRKSAQTPVARKNLLQLLLSTLR</sequence>
<dbReference type="RefSeq" id="WP_324669614.1">
    <property type="nucleotide sequence ID" value="NZ_CP141614.1"/>
</dbReference>
<evidence type="ECO:0008006" key="3">
    <source>
        <dbReference type="Google" id="ProtNLM"/>
    </source>
</evidence>
<dbReference type="Gene3D" id="4.10.1060.50">
    <property type="match status" value="1"/>
</dbReference>
<dbReference type="Proteomes" id="UP001333102">
    <property type="component" value="Chromosome"/>
</dbReference>
<keyword evidence="2" id="KW-1185">Reference proteome</keyword>
<dbReference type="EMBL" id="CP141614">
    <property type="protein sequence ID" value="WRP15220.1"/>
    <property type="molecule type" value="Genomic_DNA"/>
</dbReference>
<reference evidence="2" key="1">
    <citation type="submission" date="2023-12" db="EMBL/GenBank/DDBJ databases">
        <title>Novel isolates from deep terrestrial aquifers shed light on the physiology and ecology of the class Limnochordia.</title>
        <authorList>
            <person name="Karnachuk O.V."/>
            <person name="Lukina A.P."/>
            <person name="Avakyan M.R."/>
            <person name="Kadnikov V."/>
            <person name="Begmatov S."/>
            <person name="Beletsky A.V."/>
            <person name="Mardanov A.V."/>
            <person name="Ravin N.V."/>
        </authorList>
    </citation>
    <scope>NUCLEOTIDE SEQUENCE [LARGE SCALE GENOMIC DNA]</scope>
    <source>
        <strain evidence="2">LN</strain>
    </source>
</reference>
<gene>
    <name evidence="1" type="ORF">VLY81_03360</name>
</gene>
<dbReference type="InterPro" id="IPR038587">
    <property type="entry name" value="Ribosomal_eL40_sf"/>
</dbReference>
<accession>A0ABZ1BQY2</accession>